<dbReference type="InterPro" id="IPR037185">
    <property type="entry name" value="EmrE-like"/>
</dbReference>
<evidence type="ECO:0000256" key="1">
    <source>
        <dbReference type="SAM" id="Phobius"/>
    </source>
</evidence>
<evidence type="ECO:0000313" key="2">
    <source>
        <dbReference type="EMBL" id="MBM7799514.1"/>
    </source>
</evidence>
<feature type="transmembrane region" description="Helical" evidence="1">
    <location>
        <begin position="130"/>
        <end position="147"/>
    </location>
</feature>
<feature type="transmembrane region" description="Helical" evidence="1">
    <location>
        <begin position="218"/>
        <end position="240"/>
    </location>
</feature>
<feature type="transmembrane region" description="Helical" evidence="1">
    <location>
        <begin position="101"/>
        <end position="118"/>
    </location>
</feature>
<feature type="transmembrane region" description="Helical" evidence="1">
    <location>
        <begin position="71"/>
        <end position="89"/>
    </location>
</feature>
<protein>
    <submittedName>
        <fullName evidence="2">Drug/metabolite transporter (DMT)-like permease</fullName>
    </submittedName>
</protein>
<comment type="caution">
    <text evidence="2">The sequence shown here is derived from an EMBL/GenBank/DDBJ whole genome shotgun (WGS) entry which is preliminary data.</text>
</comment>
<evidence type="ECO:0000313" key="3">
    <source>
        <dbReference type="Proteomes" id="UP000704762"/>
    </source>
</evidence>
<dbReference type="SUPFAM" id="SSF103481">
    <property type="entry name" value="Multidrug resistance efflux transporter EmrE"/>
    <property type="match status" value="1"/>
</dbReference>
<keyword evidence="1" id="KW-0472">Membrane</keyword>
<dbReference type="EMBL" id="JAFBCF010000001">
    <property type="protein sequence ID" value="MBM7799514.1"/>
    <property type="molecule type" value="Genomic_DNA"/>
</dbReference>
<reference evidence="2 3" key="1">
    <citation type="submission" date="2021-01" db="EMBL/GenBank/DDBJ databases">
        <title>Sequencing the genomes of 1000 actinobacteria strains.</title>
        <authorList>
            <person name="Klenk H.-P."/>
        </authorList>
    </citation>
    <scope>NUCLEOTIDE SEQUENCE [LARGE SCALE GENOMIC DNA]</scope>
    <source>
        <strain evidence="2 3">DSM 18662</strain>
    </source>
</reference>
<proteinExistence type="predicted"/>
<dbReference type="PANTHER" id="PTHR40761">
    <property type="entry name" value="CONSERVED INTEGRAL MEMBRANE ALANINE VALINE AND LEUCINE RICH PROTEIN-RELATED"/>
    <property type="match status" value="1"/>
</dbReference>
<feature type="transmembrane region" description="Helical" evidence="1">
    <location>
        <begin position="246"/>
        <end position="266"/>
    </location>
</feature>
<feature type="transmembrane region" description="Helical" evidence="1">
    <location>
        <begin position="39"/>
        <end position="65"/>
    </location>
</feature>
<accession>A0ABS2RKH1</accession>
<organism evidence="2 3">
    <name type="scientific">Microlunatus panaciterrae</name>
    <dbReference type="NCBI Taxonomy" id="400768"/>
    <lineage>
        <taxon>Bacteria</taxon>
        <taxon>Bacillati</taxon>
        <taxon>Actinomycetota</taxon>
        <taxon>Actinomycetes</taxon>
        <taxon>Propionibacteriales</taxon>
        <taxon>Propionibacteriaceae</taxon>
        <taxon>Microlunatus</taxon>
    </lineage>
</organism>
<feature type="transmembrane region" description="Helical" evidence="1">
    <location>
        <begin position="6"/>
        <end position="27"/>
    </location>
</feature>
<dbReference type="PANTHER" id="PTHR40761:SF1">
    <property type="entry name" value="CONSERVED INTEGRAL MEMBRANE ALANINE VALINE AND LEUCINE RICH PROTEIN-RELATED"/>
    <property type="match status" value="1"/>
</dbReference>
<feature type="transmembrane region" description="Helical" evidence="1">
    <location>
        <begin position="159"/>
        <end position="179"/>
    </location>
</feature>
<dbReference type="Proteomes" id="UP000704762">
    <property type="component" value="Unassembled WGS sequence"/>
</dbReference>
<feature type="transmembrane region" description="Helical" evidence="1">
    <location>
        <begin position="191"/>
        <end position="211"/>
    </location>
</feature>
<keyword evidence="1" id="KW-0812">Transmembrane</keyword>
<name>A0ABS2RKH1_9ACTN</name>
<dbReference type="Gene3D" id="1.10.3730.20">
    <property type="match status" value="1"/>
</dbReference>
<keyword evidence="3" id="KW-1185">Reference proteome</keyword>
<sequence length="272" mass="27611">MLVVCWVAAVVSCLGYGVGSVLQSVGARRAAHVTGVTGVALILLQGPYLLGLAADGLAFVANVVALQRLPLFLVQAVLTASVAVTAVVAAIRGEALSRRDWASLGVLGVGLVLLSLSASTESALRVSGLSQWLIFTSLLIPVVLGMVGVRLRGKPSSDLLALSSGLAFTGVAVASRGISGLPLTWHLLLNPLLWTILVQGALGMVFFALALQRGAVTTVTAITFVVEMVIPSILGVVLFGDGVAQGLVVVAVAGFALAVAGTLALARFAEPA</sequence>
<keyword evidence="1" id="KW-1133">Transmembrane helix</keyword>
<gene>
    <name evidence="2" type="ORF">JOE57_002435</name>
</gene>